<evidence type="ECO:0000313" key="2">
    <source>
        <dbReference type="EMBL" id="ONI36086.1"/>
    </source>
</evidence>
<feature type="region of interest" description="Disordered" evidence="1">
    <location>
        <begin position="1"/>
        <end position="46"/>
    </location>
</feature>
<proteinExistence type="predicted"/>
<evidence type="ECO:0000313" key="3">
    <source>
        <dbReference type="Proteomes" id="UP000006882"/>
    </source>
</evidence>
<evidence type="ECO:0000256" key="1">
    <source>
        <dbReference type="SAM" id="MobiDB-lite"/>
    </source>
</evidence>
<reference evidence="2 3" key="1">
    <citation type="journal article" date="2013" name="Nat. Genet.">
        <title>The high-quality draft genome of peach (Prunus persica) identifies unique patterns of genetic diversity, domestication and genome evolution.</title>
        <authorList>
            <consortium name="International Peach Genome Initiative"/>
            <person name="Verde I."/>
            <person name="Abbott A.G."/>
            <person name="Scalabrin S."/>
            <person name="Jung S."/>
            <person name="Shu S."/>
            <person name="Marroni F."/>
            <person name="Zhebentyayeva T."/>
            <person name="Dettori M.T."/>
            <person name="Grimwood J."/>
            <person name="Cattonaro F."/>
            <person name="Zuccolo A."/>
            <person name="Rossini L."/>
            <person name="Jenkins J."/>
            <person name="Vendramin E."/>
            <person name="Meisel L.A."/>
            <person name="Decroocq V."/>
            <person name="Sosinski B."/>
            <person name="Prochnik S."/>
            <person name="Mitros T."/>
            <person name="Policriti A."/>
            <person name="Cipriani G."/>
            <person name="Dondini L."/>
            <person name="Ficklin S."/>
            <person name="Goodstein D.M."/>
            <person name="Xuan P."/>
            <person name="Del Fabbro C."/>
            <person name="Aramini V."/>
            <person name="Copetti D."/>
            <person name="Gonzalez S."/>
            <person name="Horner D.S."/>
            <person name="Falchi R."/>
            <person name="Lucas S."/>
            <person name="Mica E."/>
            <person name="Maldonado J."/>
            <person name="Lazzari B."/>
            <person name="Bielenberg D."/>
            <person name="Pirona R."/>
            <person name="Miculan M."/>
            <person name="Barakat A."/>
            <person name="Testolin R."/>
            <person name="Stella A."/>
            <person name="Tartarini S."/>
            <person name="Tonutti P."/>
            <person name="Arus P."/>
            <person name="Orellana A."/>
            <person name="Wells C."/>
            <person name="Main D."/>
            <person name="Vizzotto G."/>
            <person name="Silva H."/>
            <person name="Salamini F."/>
            <person name="Schmutz J."/>
            <person name="Morgante M."/>
            <person name="Rokhsar D.S."/>
        </authorList>
    </citation>
    <scope>NUCLEOTIDE SEQUENCE [LARGE SCALE GENOMIC DNA]</scope>
    <source>
        <strain evidence="3">cv. Nemared</strain>
    </source>
</reference>
<accession>M5Y231</accession>
<dbReference type="AlphaFoldDB" id="M5Y231"/>
<organism evidence="2 3">
    <name type="scientific">Prunus persica</name>
    <name type="common">Peach</name>
    <name type="synonym">Amygdalus persica</name>
    <dbReference type="NCBI Taxonomy" id="3760"/>
    <lineage>
        <taxon>Eukaryota</taxon>
        <taxon>Viridiplantae</taxon>
        <taxon>Streptophyta</taxon>
        <taxon>Embryophyta</taxon>
        <taxon>Tracheophyta</taxon>
        <taxon>Spermatophyta</taxon>
        <taxon>Magnoliopsida</taxon>
        <taxon>eudicotyledons</taxon>
        <taxon>Gunneridae</taxon>
        <taxon>Pentapetalae</taxon>
        <taxon>rosids</taxon>
        <taxon>fabids</taxon>
        <taxon>Rosales</taxon>
        <taxon>Rosaceae</taxon>
        <taxon>Amygdaloideae</taxon>
        <taxon>Amygdaleae</taxon>
        <taxon>Prunus</taxon>
    </lineage>
</organism>
<sequence length="71" mass="8044">MVMSLVCSRTENRKMKRHALRPCSGRNSNSRFGGIKQGEDEQNNEDSMYQLLGIPPTLSNQNMNRGVTFVL</sequence>
<dbReference type="Gramene" id="ONI36086">
    <property type="protein sequence ID" value="ONI36086"/>
    <property type="gene ID" value="PRUPE_1G569100"/>
</dbReference>
<protein>
    <submittedName>
        <fullName evidence="2">Uncharacterized protein</fullName>
    </submittedName>
</protein>
<dbReference type="EMBL" id="CM007651">
    <property type="protein sequence ID" value="ONI36086.1"/>
    <property type="molecule type" value="Genomic_DNA"/>
</dbReference>
<name>M5Y231_PRUPE</name>
<dbReference type="HOGENOM" id="CLU_2744795_0_0_1"/>
<keyword evidence="3" id="KW-1185">Reference proteome</keyword>
<gene>
    <name evidence="2" type="ORF">PRUPE_1G569100</name>
</gene>
<dbReference type="Proteomes" id="UP000006882">
    <property type="component" value="Chromosome G1"/>
</dbReference>
<dbReference type="STRING" id="3760.M5Y231"/>